<evidence type="ECO:0000256" key="2">
    <source>
        <dbReference type="ARBA" id="ARBA00022737"/>
    </source>
</evidence>
<dbReference type="PANTHER" id="PTHR24408">
    <property type="entry name" value="ZINC FINGER PROTEIN"/>
    <property type="match status" value="1"/>
</dbReference>
<evidence type="ECO:0000256" key="5">
    <source>
        <dbReference type="PROSITE-ProRule" id="PRU00042"/>
    </source>
</evidence>
<dbReference type="GO" id="GO:0043565">
    <property type="term" value="F:sequence-specific DNA binding"/>
    <property type="evidence" value="ECO:0007669"/>
    <property type="project" value="TreeGrafter"/>
</dbReference>
<evidence type="ECO:0000256" key="6">
    <source>
        <dbReference type="SAM" id="MobiDB-lite"/>
    </source>
</evidence>
<dbReference type="InterPro" id="IPR036236">
    <property type="entry name" value="Znf_C2H2_sf"/>
</dbReference>
<dbReference type="GO" id="GO:0008270">
    <property type="term" value="F:zinc ion binding"/>
    <property type="evidence" value="ECO:0007669"/>
    <property type="project" value="UniProtKB-KW"/>
</dbReference>
<dbReference type="FunFam" id="3.30.160.60:FF:002343">
    <property type="entry name" value="Zinc finger protein 33A"/>
    <property type="match status" value="1"/>
</dbReference>
<dbReference type="Proteomes" id="UP001497525">
    <property type="component" value="Unassembled WGS sequence"/>
</dbReference>
<dbReference type="EMBL" id="CAXLJL010000401">
    <property type="protein sequence ID" value="CAL5137480.1"/>
    <property type="molecule type" value="Genomic_DNA"/>
</dbReference>
<dbReference type="Gene3D" id="3.30.160.60">
    <property type="entry name" value="Classic Zinc Finger"/>
    <property type="match status" value="4"/>
</dbReference>
<comment type="caution">
    <text evidence="8">The sequence shown here is derived from an EMBL/GenBank/DDBJ whole genome shotgun (WGS) entry which is preliminary data.</text>
</comment>
<name>A0AAV2TJU9_CALDB</name>
<keyword evidence="4" id="KW-0862">Zinc</keyword>
<dbReference type="AlphaFoldDB" id="A0AAV2TJU9"/>
<evidence type="ECO:0000256" key="4">
    <source>
        <dbReference type="ARBA" id="ARBA00022833"/>
    </source>
</evidence>
<evidence type="ECO:0000313" key="8">
    <source>
        <dbReference type="EMBL" id="CAL5137480.1"/>
    </source>
</evidence>
<dbReference type="PROSITE" id="PS00028">
    <property type="entry name" value="ZINC_FINGER_C2H2_1"/>
    <property type="match status" value="4"/>
</dbReference>
<keyword evidence="2" id="KW-0677">Repeat</keyword>
<evidence type="ECO:0000256" key="1">
    <source>
        <dbReference type="ARBA" id="ARBA00022723"/>
    </source>
</evidence>
<dbReference type="InterPro" id="IPR013087">
    <property type="entry name" value="Znf_C2H2_type"/>
</dbReference>
<keyword evidence="3 5" id="KW-0863">Zinc-finger</keyword>
<proteinExistence type="predicted"/>
<dbReference type="GO" id="GO:0000981">
    <property type="term" value="F:DNA-binding transcription factor activity, RNA polymerase II-specific"/>
    <property type="evidence" value="ECO:0007669"/>
    <property type="project" value="TreeGrafter"/>
</dbReference>
<sequence>MLDGTPVVDLYVCSQCKATFGRPSRLKEHTRIHTGERPFVCPCGKAYARQQHLRRHQIACYVQRSLILGSSTPSTSTGSQPQGTVKKIYECSQCGAGPFRKKKMVWAHVAIVHREKKHACPDCRRAFATKSKLDRHANKHHGFSCPICSKINTEREDGDMEENNISDHDGRASPQKFENFVALRRHIAVAHPKPPLQCPTCGQRFTRPSALSEHESIHTPGGPALRRRFVCPLCLRKEQEKHQQPSATVEDSAEYQNIHQDNGYPASIVAFTAKRNLHAHMRSAHANLVFPCTWPGCPVLLSTKQKLNQHLGRHQLGQPVANESRRRRIPGSASRKDRDSGKQRRRKKSDEEGSESDSSSASQNSIAALLQQSDDELPVKVNWLSVPLNGILIGVS</sequence>
<dbReference type="SMART" id="SM00355">
    <property type="entry name" value="ZnF_C2H2"/>
    <property type="match status" value="6"/>
</dbReference>
<dbReference type="GO" id="GO:0005634">
    <property type="term" value="C:nucleus"/>
    <property type="evidence" value="ECO:0007669"/>
    <property type="project" value="TreeGrafter"/>
</dbReference>
<dbReference type="Pfam" id="PF00096">
    <property type="entry name" value="zf-C2H2"/>
    <property type="match status" value="2"/>
</dbReference>
<feature type="region of interest" description="Disordered" evidence="6">
    <location>
        <begin position="313"/>
        <end position="369"/>
    </location>
</feature>
<keyword evidence="1" id="KW-0479">Metal-binding</keyword>
<evidence type="ECO:0000313" key="9">
    <source>
        <dbReference type="Proteomes" id="UP001497525"/>
    </source>
</evidence>
<feature type="compositionally biased region" description="Low complexity" evidence="6">
    <location>
        <begin position="356"/>
        <end position="369"/>
    </location>
</feature>
<gene>
    <name evidence="8" type="ORF">CDAUBV1_LOCUS11787</name>
</gene>
<organism evidence="8 9">
    <name type="scientific">Calicophoron daubneyi</name>
    <name type="common">Rumen fluke</name>
    <name type="synonym">Paramphistomum daubneyi</name>
    <dbReference type="NCBI Taxonomy" id="300641"/>
    <lineage>
        <taxon>Eukaryota</taxon>
        <taxon>Metazoa</taxon>
        <taxon>Spiralia</taxon>
        <taxon>Lophotrochozoa</taxon>
        <taxon>Platyhelminthes</taxon>
        <taxon>Trematoda</taxon>
        <taxon>Digenea</taxon>
        <taxon>Plagiorchiida</taxon>
        <taxon>Pronocephalata</taxon>
        <taxon>Paramphistomoidea</taxon>
        <taxon>Paramphistomidae</taxon>
        <taxon>Calicophoron</taxon>
    </lineage>
</organism>
<dbReference type="FunFam" id="3.30.160.60:FF:000100">
    <property type="entry name" value="Zinc finger 45-like"/>
    <property type="match status" value="1"/>
</dbReference>
<dbReference type="SUPFAM" id="SSF57667">
    <property type="entry name" value="beta-beta-alpha zinc fingers"/>
    <property type="match status" value="4"/>
</dbReference>
<dbReference type="PROSITE" id="PS50157">
    <property type="entry name" value="ZINC_FINGER_C2H2_2"/>
    <property type="match status" value="3"/>
</dbReference>
<feature type="domain" description="C2H2-type" evidence="7">
    <location>
        <begin position="118"/>
        <end position="142"/>
    </location>
</feature>
<dbReference type="Pfam" id="PF13894">
    <property type="entry name" value="zf-C2H2_4"/>
    <property type="match status" value="1"/>
</dbReference>
<evidence type="ECO:0000256" key="3">
    <source>
        <dbReference type="ARBA" id="ARBA00022771"/>
    </source>
</evidence>
<protein>
    <recommendedName>
        <fullName evidence="7">C2H2-type domain-containing protein</fullName>
    </recommendedName>
</protein>
<dbReference type="PANTHER" id="PTHR24408:SF58">
    <property type="entry name" value="TRANSCRIPTION FACTOR (TFIIIA), PUTATIVE (AFU_ORTHOLOGUE AFUA_1G05150)-RELATED"/>
    <property type="match status" value="1"/>
</dbReference>
<reference evidence="8" key="1">
    <citation type="submission" date="2024-06" db="EMBL/GenBank/DDBJ databases">
        <authorList>
            <person name="Liu X."/>
            <person name="Lenzi L."/>
            <person name="Haldenby T S."/>
            <person name="Uol C."/>
        </authorList>
    </citation>
    <scope>NUCLEOTIDE SEQUENCE</scope>
</reference>
<feature type="domain" description="C2H2-type" evidence="7">
    <location>
        <begin position="196"/>
        <end position="223"/>
    </location>
</feature>
<accession>A0AAV2TJU9</accession>
<evidence type="ECO:0000259" key="7">
    <source>
        <dbReference type="PROSITE" id="PS50157"/>
    </source>
</evidence>
<feature type="domain" description="C2H2-type" evidence="7">
    <location>
        <begin position="11"/>
        <end position="38"/>
    </location>
</feature>